<feature type="compositionally biased region" description="Polar residues" evidence="2">
    <location>
        <begin position="147"/>
        <end position="167"/>
    </location>
</feature>
<feature type="coiled-coil region" evidence="1">
    <location>
        <begin position="214"/>
        <end position="317"/>
    </location>
</feature>
<feature type="region of interest" description="Disordered" evidence="2">
    <location>
        <begin position="430"/>
        <end position="492"/>
    </location>
</feature>
<feature type="compositionally biased region" description="Polar residues" evidence="2">
    <location>
        <begin position="430"/>
        <end position="488"/>
    </location>
</feature>
<dbReference type="Proteomes" id="UP001470230">
    <property type="component" value="Unassembled WGS sequence"/>
</dbReference>
<feature type="compositionally biased region" description="Low complexity" evidence="2">
    <location>
        <begin position="129"/>
        <end position="146"/>
    </location>
</feature>
<proteinExistence type="predicted"/>
<accession>A0ABR2JSZ7</accession>
<organism evidence="3 4">
    <name type="scientific">Tritrichomonas musculus</name>
    <dbReference type="NCBI Taxonomy" id="1915356"/>
    <lineage>
        <taxon>Eukaryota</taxon>
        <taxon>Metamonada</taxon>
        <taxon>Parabasalia</taxon>
        <taxon>Tritrichomonadida</taxon>
        <taxon>Tritrichomonadidae</taxon>
        <taxon>Tritrichomonas</taxon>
    </lineage>
</organism>
<name>A0ABR2JSZ7_9EUKA</name>
<keyword evidence="4" id="KW-1185">Reference proteome</keyword>
<feature type="compositionally biased region" description="Low complexity" evidence="2">
    <location>
        <begin position="108"/>
        <end position="119"/>
    </location>
</feature>
<evidence type="ECO:0000256" key="1">
    <source>
        <dbReference type="SAM" id="Coils"/>
    </source>
</evidence>
<evidence type="ECO:0000256" key="2">
    <source>
        <dbReference type="SAM" id="MobiDB-lite"/>
    </source>
</evidence>
<keyword evidence="1" id="KW-0175">Coiled coil</keyword>
<feature type="region of interest" description="Disordered" evidence="2">
    <location>
        <begin position="105"/>
        <end position="205"/>
    </location>
</feature>
<evidence type="ECO:0008006" key="5">
    <source>
        <dbReference type="Google" id="ProtNLM"/>
    </source>
</evidence>
<feature type="compositionally biased region" description="Low complexity" evidence="2">
    <location>
        <begin position="184"/>
        <end position="204"/>
    </location>
</feature>
<evidence type="ECO:0000313" key="3">
    <source>
        <dbReference type="EMBL" id="KAK8881905.1"/>
    </source>
</evidence>
<reference evidence="3 4" key="1">
    <citation type="submission" date="2024-04" db="EMBL/GenBank/DDBJ databases">
        <title>Tritrichomonas musculus Genome.</title>
        <authorList>
            <person name="Alves-Ferreira E."/>
            <person name="Grigg M."/>
            <person name="Lorenzi H."/>
            <person name="Galac M."/>
        </authorList>
    </citation>
    <scope>NUCLEOTIDE SEQUENCE [LARGE SCALE GENOMIC DNA]</scope>
    <source>
        <strain evidence="3 4">EAF2021</strain>
    </source>
</reference>
<gene>
    <name evidence="3" type="ORF">M9Y10_044543</name>
</gene>
<evidence type="ECO:0000313" key="4">
    <source>
        <dbReference type="Proteomes" id="UP001470230"/>
    </source>
</evidence>
<sequence>MTENIPKCLQVLKNRQMQKKEARLRQQNNIQAPHNFSQQQKNSKNFDNENFNQYQQQTGNYDTIEKKERKPLETLSNVNLQYRNKQQNQSTEKIYNQPKQIVQEQSIQQRRAYQNQAQYSPPNEDFDDNYYNNFSNDASNSNLDDSPIQNSSYNPSSPQTKNNQLQAYNPPPSSPPEYYNKPRNSSSNQSRQQSQNYSNKQNLNEQQYFDAQEYKLLIERNKTLEKQIEILQLNQKSFSEMNNQSSQLEDALNRISDLEQMLSAKEKKFQIATDAIAQFQSEINELTAKYKQQGKELLQAQKKIKDLELTNEKLVNQIQDSQFYNKFYDDDAYGQALDSNPLPNQNKYLSNQKEYIDEDRLEAKRQFSRFPDENINGTTKMSLLNQRGRYDDDPYEDRQINRFNDYDQQNSKFNSTYNELNRNYDFNQSYQPESQMNRYGQPRSSIDNDYDNRNSFNKPSRINQESALLSQNPSTKPLSQNKETSFNKPSAVHPAMKDNLFFGDDQPEKKDNYDIIVQELRDDEIQHDFESFTREKEEKERILSKAPEKGISLSKSRRMKEQLENEIDALSRKIGILKREMKQRGLYC</sequence>
<feature type="coiled-coil region" evidence="1">
    <location>
        <begin position="553"/>
        <end position="580"/>
    </location>
</feature>
<protein>
    <recommendedName>
        <fullName evidence="5">Enkurin domain-containing protein</fullName>
    </recommendedName>
</protein>
<comment type="caution">
    <text evidence="3">The sequence shown here is derived from an EMBL/GenBank/DDBJ whole genome shotgun (WGS) entry which is preliminary data.</text>
</comment>
<dbReference type="EMBL" id="JAPFFF010000009">
    <property type="protein sequence ID" value="KAK8881905.1"/>
    <property type="molecule type" value="Genomic_DNA"/>
</dbReference>